<keyword evidence="8 13" id="KW-1133">Transmembrane helix</keyword>
<evidence type="ECO:0000256" key="7">
    <source>
        <dbReference type="ARBA" id="ARBA00022837"/>
    </source>
</evidence>
<feature type="region of interest" description="Disordered" evidence="12">
    <location>
        <begin position="280"/>
        <end position="307"/>
    </location>
</feature>
<dbReference type="GO" id="GO:0008289">
    <property type="term" value="F:lipid binding"/>
    <property type="evidence" value="ECO:0007669"/>
    <property type="project" value="UniProtKB-KW"/>
</dbReference>
<dbReference type="AlphaFoldDB" id="A0AAW1PG13"/>
<evidence type="ECO:0000256" key="13">
    <source>
        <dbReference type="SAM" id="Phobius"/>
    </source>
</evidence>
<keyword evidence="4 13" id="KW-0812">Transmembrane</keyword>
<keyword evidence="17" id="KW-1185">Reference proteome</keyword>
<evidence type="ECO:0000259" key="15">
    <source>
        <dbReference type="PROSITE" id="PS51847"/>
    </source>
</evidence>
<dbReference type="CDD" id="cd21677">
    <property type="entry name" value="SMP_SYT"/>
    <property type="match status" value="1"/>
</dbReference>
<proteinExistence type="inferred from homology"/>
<evidence type="ECO:0000256" key="6">
    <source>
        <dbReference type="ARBA" id="ARBA00022737"/>
    </source>
</evidence>
<evidence type="ECO:0000256" key="3">
    <source>
        <dbReference type="ARBA" id="ARBA00022448"/>
    </source>
</evidence>
<evidence type="ECO:0000256" key="11">
    <source>
        <dbReference type="ARBA" id="ARBA00023136"/>
    </source>
</evidence>
<dbReference type="CDD" id="cd00030">
    <property type="entry name" value="C2"/>
    <property type="match status" value="2"/>
</dbReference>
<evidence type="ECO:0000256" key="2">
    <source>
        <dbReference type="ARBA" id="ARBA00006996"/>
    </source>
</evidence>
<dbReference type="InterPro" id="IPR039010">
    <property type="entry name" value="Synaptotagmin_SMP"/>
</dbReference>
<dbReference type="SMART" id="SM00239">
    <property type="entry name" value="C2"/>
    <property type="match status" value="2"/>
</dbReference>
<evidence type="ECO:0000313" key="17">
    <source>
        <dbReference type="Proteomes" id="UP001489004"/>
    </source>
</evidence>
<dbReference type="Pfam" id="PF17047">
    <property type="entry name" value="SMP_LBD"/>
    <property type="match status" value="1"/>
</dbReference>
<comment type="subcellular location">
    <subcellularLocation>
        <location evidence="1">Membrane</location>
        <topology evidence="1">Single-pass membrane protein</topology>
    </subcellularLocation>
</comment>
<evidence type="ECO:0000256" key="1">
    <source>
        <dbReference type="ARBA" id="ARBA00004167"/>
    </source>
</evidence>
<dbReference type="PROSITE" id="PS51847">
    <property type="entry name" value="SMP"/>
    <property type="match status" value="1"/>
</dbReference>
<dbReference type="PRINTS" id="PR00360">
    <property type="entry name" value="C2DOMAIN"/>
</dbReference>
<dbReference type="Pfam" id="PF00168">
    <property type="entry name" value="C2"/>
    <property type="match status" value="2"/>
</dbReference>
<dbReference type="InterPro" id="IPR031468">
    <property type="entry name" value="SMP_LBD"/>
</dbReference>
<reference evidence="16 17" key="1">
    <citation type="journal article" date="2024" name="Nat. Commun.">
        <title>Phylogenomics reveals the evolutionary origins of lichenization in chlorophyte algae.</title>
        <authorList>
            <person name="Puginier C."/>
            <person name="Libourel C."/>
            <person name="Otte J."/>
            <person name="Skaloud P."/>
            <person name="Haon M."/>
            <person name="Grisel S."/>
            <person name="Petersen M."/>
            <person name="Berrin J.G."/>
            <person name="Delaux P.M."/>
            <person name="Dal Grande F."/>
            <person name="Keller J."/>
        </authorList>
    </citation>
    <scope>NUCLEOTIDE SEQUENCE [LARGE SCALE GENOMIC DNA]</scope>
    <source>
        <strain evidence="16 17">SAG 2043</strain>
    </source>
</reference>
<dbReference type="Proteomes" id="UP001489004">
    <property type="component" value="Unassembled WGS sequence"/>
</dbReference>
<feature type="transmembrane region" description="Helical" evidence="13">
    <location>
        <begin position="351"/>
        <end position="373"/>
    </location>
</feature>
<keyword evidence="11 13" id="KW-0472">Membrane</keyword>
<feature type="transmembrane region" description="Helical" evidence="13">
    <location>
        <begin position="328"/>
        <end position="345"/>
    </location>
</feature>
<evidence type="ECO:0000256" key="10">
    <source>
        <dbReference type="ARBA" id="ARBA00023121"/>
    </source>
</evidence>
<organism evidence="16 17">
    <name type="scientific">[Myrmecia] bisecta</name>
    <dbReference type="NCBI Taxonomy" id="41462"/>
    <lineage>
        <taxon>Eukaryota</taxon>
        <taxon>Viridiplantae</taxon>
        <taxon>Chlorophyta</taxon>
        <taxon>core chlorophytes</taxon>
        <taxon>Trebouxiophyceae</taxon>
        <taxon>Trebouxiales</taxon>
        <taxon>Trebouxiaceae</taxon>
        <taxon>Myrmecia</taxon>
    </lineage>
</organism>
<dbReference type="PANTHER" id="PTHR10774">
    <property type="entry name" value="EXTENDED SYNAPTOTAGMIN-RELATED"/>
    <property type="match status" value="1"/>
</dbReference>
<feature type="domain" description="SMP-LTD" evidence="15">
    <location>
        <begin position="411"/>
        <end position="599"/>
    </location>
</feature>
<keyword evidence="9" id="KW-0445">Lipid transport</keyword>
<comment type="similarity">
    <text evidence="2">Belongs to the synaptotagmin family.</text>
</comment>
<dbReference type="GO" id="GO:0006869">
    <property type="term" value="P:lipid transport"/>
    <property type="evidence" value="ECO:0007669"/>
    <property type="project" value="UniProtKB-KW"/>
</dbReference>
<feature type="domain" description="C2" evidence="14">
    <location>
        <begin position="599"/>
        <end position="737"/>
    </location>
</feature>
<evidence type="ECO:0000256" key="8">
    <source>
        <dbReference type="ARBA" id="ARBA00022989"/>
    </source>
</evidence>
<dbReference type="SUPFAM" id="SSF49562">
    <property type="entry name" value="C2 domain (Calcium/lipid-binding domain, CaLB)"/>
    <property type="match status" value="2"/>
</dbReference>
<evidence type="ECO:0000259" key="14">
    <source>
        <dbReference type="PROSITE" id="PS50004"/>
    </source>
</evidence>
<feature type="region of interest" description="Disordered" evidence="12">
    <location>
        <begin position="1"/>
        <end position="28"/>
    </location>
</feature>
<dbReference type="InterPro" id="IPR000008">
    <property type="entry name" value="C2_dom"/>
</dbReference>
<dbReference type="InterPro" id="IPR045050">
    <property type="entry name" value="Synaptotagmin_plant"/>
</dbReference>
<name>A0AAW1PG13_9CHLO</name>
<keyword evidence="5" id="KW-0479">Metal-binding</keyword>
<dbReference type="Gene3D" id="2.60.40.150">
    <property type="entry name" value="C2 domain"/>
    <property type="match status" value="2"/>
</dbReference>
<dbReference type="InterPro" id="IPR035892">
    <property type="entry name" value="C2_domain_sf"/>
</dbReference>
<evidence type="ECO:0000313" key="16">
    <source>
        <dbReference type="EMBL" id="KAK9808833.1"/>
    </source>
</evidence>
<evidence type="ECO:0000256" key="5">
    <source>
        <dbReference type="ARBA" id="ARBA00022723"/>
    </source>
</evidence>
<dbReference type="GO" id="GO:0016020">
    <property type="term" value="C:membrane"/>
    <property type="evidence" value="ECO:0007669"/>
    <property type="project" value="UniProtKB-SubCell"/>
</dbReference>
<keyword evidence="6" id="KW-0677">Repeat</keyword>
<dbReference type="GO" id="GO:0005783">
    <property type="term" value="C:endoplasmic reticulum"/>
    <property type="evidence" value="ECO:0007669"/>
    <property type="project" value="TreeGrafter"/>
</dbReference>
<accession>A0AAW1PG13</accession>
<dbReference type="EMBL" id="JALJOR010000011">
    <property type="protein sequence ID" value="KAK9808833.1"/>
    <property type="molecule type" value="Genomic_DNA"/>
</dbReference>
<keyword evidence="3" id="KW-0813">Transport</keyword>
<feature type="compositionally biased region" description="Polar residues" evidence="12">
    <location>
        <begin position="242"/>
        <end position="252"/>
    </location>
</feature>
<evidence type="ECO:0000256" key="4">
    <source>
        <dbReference type="ARBA" id="ARBA00022692"/>
    </source>
</evidence>
<evidence type="ECO:0000256" key="12">
    <source>
        <dbReference type="SAM" id="MobiDB-lite"/>
    </source>
</evidence>
<sequence length="913" mass="100711">MTGLHSKQSRARRPKADLDKQLTHSRVQRKPGWDATIHNLNHMKLTPRQLAEKHAAAVSKNKLPSSVHARHALQRTGTDNTEQADTSAIWQQHGQLEHKLERLTSNLAAVKGGGLQAAQVSREWPKPLAHKPARLAEFEEEATLHSYSESAARENFGENAPPVHHSGFGPGMRFQPITRIIVEEGAESPGSEGRFPQPRTLPRFLAPPDGKMGSQDLASWDGKRQGFQSNTSYQIIHDDQAPSGNGYTNGYSQEAEPARVQPKVVKDALASSKAEAPAEQAVAEVGAGDSSVADQPPSGLRPVGEAESGAVQVTLPPPSGKLIHANDLLNGIVVGCVVLNTLVLLKLFQPSIWTIILYALLGAPLGLAYSWLFRHNMRSKLQMTDVLNITPGRKGLTTMLGGVPSWVAFQDKEKVEWLNKAISEVWPVYNKAIAEMVKTTVEPIMEQYKPPGLIKRIYFKQLTFGGSPMTIDNIWVEDEGEQHVCMEVAFRWAGEANIAIAIELPAGGDATRMVPKVSDLDVRGTCRVILAPLVDEVPGFGAAVIALRKPPMINFKLNFGKALGSAYTAKAVRLWLDPFLRETLANLVVWPNRVLVPILPESVTGPLDALQLRHVGVLKVTVVEADGLRKMDLVGKSDPFVELYTRPEQVEKTAHKKHTLEPQWDATFWLLVQEPKTQLLRLQVFDHDSVHVKELLNVNVMKGLRESVGAKTFMGRAAVPLRPLLTPGDPQEKDAWYDLGKKDWAAEGGPGKGEGRLRLKLKYMSFPWIYSRPRDAGMGAVLVKLVRANDLPAADSTGVSDPYVKLKLMSEKHKSTIKPKTLAPVWDEKFEWLNVPKEGSQLTLEVFDNDAFGEDEYLGMAEIEISSEVAASPTSKVLKTWWLEEVPADSKTKIKPPASVTLEVQWVPFDFTD</sequence>
<dbReference type="GO" id="GO:0046872">
    <property type="term" value="F:metal ion binding"/>
    <property type="evidence" value="ECO:0007669"/>
    <property type="project" value="UniProtKB-KW"/>
</dbReference>
<feature type="region of interest" description="Disordered" evidence="12">
    <location>
        <begin position="237"/>
        <end position="263"/>
    </location>
</feature>
<dbReference type="PANTHER" id="PTHR10774:SF190">
    <property type="entry name" value="C2 CALCIUM_LIPID-BINDING ENDONUCLEASE_EXONUCLEASE_PHOSPHATASE-RELATED"/>
    <property type="match status" value="1"/>
</dbReference>
<protein>
    <submittedName>
        <fullName evidence="16">Uncharacterized protein</fullName>
    </submittedName>
</protein>
<gene>
    <name evidence="16" type="ORF">WJX72_004641</name>
</gene>
<comment type="caution">
    <text evidence="16">The sequence shown here is derived from an EMBL/GenBank/DDBJ whole genome shotgun (WGS) entry which is preliminary data.</text>
</comment>
<feature type="region of interest" description="Disordered" evidence="12">
    <location>
        <begin position="186"/>
        <end position="225"/>
    </location>
</feature>
<evidence type="ECO:0000256" key="9">
    <source>
        <dbReference type="ARBA" id="ARBA00023055"/>
    </source>
</evidence>
<feature type="domain" description="C2" evidence="14">
    <location>
        <begin position="760"/>
        <end position="878"/>
    </location>
</feature>
<keyword evidence="10" id="KW-0446">Lipid-binding</keyword>
<keyword evidence="7" id="KW-0106">Calcium</keyword>
<dbReference type="PROSITE" id="PS50004">
    <property type="entry name" value="C2"/>
    <property type="match status" value="2"/>
</dbReference>